<dbReference type="Proteomes" id="UP000239917">
    <property type="component" value="Unassembled WGS sequence"/>
</dbReference>
<keyword evidence="3" id="KW-1185">Reference proteome</keyword>
<proteinExistence type="predicted"/>
<dbReference type="AlphaFoldDB" id="A0A2S5Z8V6"/>
<dbReference type="CDD" id="cd00063">
    <property type="entry name" value="FN3"/>
    <property type="match status" value="1"/>
</dbReference>
<organism evidence="2 3">
    <name type="scientific">Marinobacter maroccanus</name>
    <dbReference type="NCBI Taxonomy" id="2055143"/>
    <lineage>
        <taxon>Bacteria</taxon>
        <taxon>Pseudomonadati</taxon>
        <taxon>Pseudomonadota</taxon>
        <taxon>Gammaproteobacteria</taxon>
        <taxon>Pseudomonadales</taxon>
        <taxon>Marinobacteraceae</taxon>
        <taxon>Marinobacter</taxon>
    </lineage>
</organism>
<feature type="compositionally biased region" description="Low complexity" evidence="1">
    <location>
        <begin position="385"/>
        <end position="395"/>
    </location>
</feature>
<dbReference type="InterPro" id="IPR003961">
    <property type="entry name" value="FN3_dom"/>
</dbReference>
<reference evidence="2 3" key="1">
    <citation type="submission" date="2018-01" db="EMBL/GenBank/DDBJ databases">
        <title>Complete genome sequences of the type strains of Marinobacter flavimaris and Marinobacter maroccanus.</title>
        <authorList>
            <person name="Palau M."/>
            <person name="Boujida N."/>
            <person name="Manresa A."/>
            <person name="Minana-Galbis D."/>
        </authorList>
    </citation>
    <scope>NUCLEOTIDE SEQUENCE [LARGE SCALE GENOMIC DNA]</scope>
    <source>
        <strain evidence="2 3">N4</strain>
    </source>
</reference>
<name>A0A2S5Z8V6_9GAMM</name>
<dbReference type="InterPro" id="IPR036116">
    <property type="entry name" value="FN3_sf"/>
</dbReference>
<evidence type="ECO:0000313" key="3">
    <source>
        <dbReference type="Proteomes" id="UP000239917"/>
    </source>
</evidence>
<sequence length="511" mass="53230">MSYCGKKLTKQGLLMLPAVVLLSGCNLDISSDDDNTSAQSSVTTEPTVQIAGAAMKGVIQQGLVVANRLIADKDGYYSPQRQAAKPVLTADDGSYEWQLRGKAEGWALVELTADGGTRMICDVVPQCDQAGGATVAFGQTMPLDSNFSLLGAGDLRMETVNLTPLTHLAVTLAERSSEGLSPVAISNAYSTVENWFGLPTGALRLTPPDLTNLNATTGVTADAIQVAIANAAFLALVNDNTQWDSISDVLADVTSQVSATGQISITGDGTNVALADLVSAAALQSSELQNVVDSSVISQKLVVVEYRNVQRFKTIADVNEEGDTVVVDSGNTTDGTTDGTTGGDETAGTDSGSTTDSSTDTNTDTSTDTSTGSTDEQVAGTTEPDTSGGETSTDTTTDETVADTGTDTETSEPVTETTPEETVPANTALLSWTAPLTRENGESLAMGEIAGFEVVYGTSAENLDQSLAIGDASVDELLVDELTEGTWYFAIRTLDTDGNRSRLSEVVYKQI</sequence>
<evidence type="ECO:0000256" key="1">
    <source>
        <dbReference type="SAM" id="MobiDB-lite"/>
    </source>
</evidence>
<evidence type="ECO:0008006" key="4">
    <source>
        <dbReference type="Google" id="ProtNLM"/>
    </source>
</evidence>
<feature type="compositionally biased region" description="Low complexity" evidence="1">
    <location>
        <begin position="325"/>
        <end position="375"/>
    </location>
</feature>
<dbReference type="EMBL" id="PSSX01000010">
    <property type="protein sequence ID" value="PPI83807.1"/>
    <property type="molecule type" value="Genomic_DNA"/>
</dbReference>
<dbReference type="SUPFAM" id="SSF49265">
    <property type="entry name" value="Fibronectin type III"/>
    <property type="match status" value="1"/>
</dbReference>
<gene>
    <name evidence="2" type="ORF">KEHDKFFH_12175</name>
</gene>
<dbReference type="PROSITE" id="PS51257">
    <property type="entry name" value="PROKAR_LIPOPROTEIN"/>
    <property type="match status" value="1"/>
</dbReference>
<accession>A0A2S5Z8V6</accession>
<protein>
    <recommendedName>
        <fullName evidence="4">Fibronectin type-III domain-containing protein</fullName>
    </recommendedName>
</protein>
<feature type="compositionally biased region" description="Low complexity" evidence="1">
    <location>
        <begin position="402"/>
        <end position="423"/>
    </location>
</feature>
<comment type="caution">
    <text evidence="2">The sequence shown here is derived from an EMBL/GenBank/DDBJ whole genome shotgun (WGS) entry which is preliminary data.</text>
</comment>
<dbReference type="OrthoDB" id="6369989at2"/>
<evidence type="ECO:0000313" key="2">
    <source>
        <dbReference type="EMBL" id="PPI83807.1"/>
    </source>
</evidence>
<feature type="region of interest" description="Disordered" evidence="1">
    <location>
        <begin position="325"/>
        <end position="423"/>
    </location>
</feature>